<dbReference type="InterPro" id="IPR009057">
    <property type="entry name" value="Homeodomain-like_sf"/>
</dbReference>
<dbReference type="PROSITE" id="PS01124">
    <property type="entry name" value="HTH_ARAC_FAMILY_2"/>
    <property type="match status" value="1"/>
</dbReference>
<dbReference type="Proteomes" id="UP000251889">
    <property type="component" value="Unassembled WGS sequence"/>
</dbReference>
<dbReference type="InterPro" id="IPR018060">
    <property type="entry name" value="HTH_AraC"/>
</dbReference>
<evidence type="ECO:0000259" key="3">
    <source>
        <dbReference type="PROSITE" id="PS01124"/>
    </source>
</evidence>
<keyword evidence="1" id="KW-0805">Transcription regulation</keyword>
<keyword evidence="5" id="KW-1185">Reference proteome</keyword>
<gene>
    <name evidence="4" type="ORF">DQQ10_02105</name>
</gene>
<evidence type="ECO:0000256" key="2">
    <source>
        <dbReference type="ARBA" id="ARBA00023163"/>
    </source>
</evidence>
<evidence type="ECO:0000313" key="4">
    <source>
        <dbReference type="EMBL" id="RAW02923.1"/>
    </source>
</evidence>
<dbReference type="Pfam" id="PF12833">
    <property type="entry name" value="HTH_18"/>
    <property type="match status" value="1"/>
</dbReference>
<dbReference type="EMBL" id="QMFY01000001">
    <property type="protein sequence ID" value="RAW02923.1"/>
    <property type="molecule type" value="Genomic_DNA"/>
</dbReference>
<dbReference type="PANTHER" id="PTHR47893:SF1">
    <property type="entry name" value="REGULATORY PROTEIN PCHR"/>
    <property type="match status" value="1"/>
</dbReference>
<dbReference type="RefSeq" id="WP_112745137.1">
    <property type="nucleotide sequence ID" value="NZ_QMFY01000001.1"/>
</dbReference>
<accession>A0A364Y7P4</accession>
<organism evidence="4 5">
    <name type="scientific">Pseudochryseolinea flava</name>
    <dbReference type="NCBI Taxonomy" id="2059302"/>
    <lineage>
        <taxon>Bacteria</taxon>
        <taxon>Pseudomonadati</taxon>
        <taxon>Bacteroidota</taxon>
        <taxon>Cytophagia</taxon>
        <taxon>Cytophagales</taxon>
        <taxon>Fulvivirgaceae</taxon>
        <taxon>Pseudochryseolinea</taxon>
    </lineage>
</organism>
<name>A0A364Y7P4_9BACT</name>
<keyword evidence="2" id="KW-0804">Transcription</keyword>
<reference evidence="4 5" key="1">
    <citation type="submission" date="2018-06" db="EMBL/GenBank/DDBJ databases">
        <title>Chryseolinea flavus sp. nov., a member of the phylum Bacteroidetes isolated from soil.</title>
        <authorList>
            <person name="Li Y."/>
            <person name="Wang J."/>
        </authorList>
    </citation>
    <scope>NUCLEOTIDE SEQUENCE [LARGE SCALE GENOMIC DNA]</scope>
    <source>
        <strain evidence="4 5">SDU1-6</strain>
    </source>
</reference>
<dbReference type="GO" id="GO:0043565">
    <property type="term" value="F:sequence-specific DNA binding"/>
    <property type="evidence" value="ECO:0007669"/>
    <property type="project" value="InterPro"/>
</dbReference>
<sequence>MITDVISLGAYTVLVEQSNAKKPKLVTCNFRSDAIGFAFYGSANVQLKVTAGDAKYSFENTTGKAISFFANSKVSFTHAIASDRRLQCITIFIERKDIAFLHAHERNVFHDLLLNLVETESDFLGGPQLRMPPTMQQAVQKILSSTYQGDMRVMFIKSQITELLAHYFYMLSTSTQEKINHRNNDKVLQARNIMIDHIDAPPSLAELAKLVGINQQKLKTDFKAFYGVPIFKYLQHERLDKAFSLIQNNHVNVQEAASAVGYESLSSFSNAFTKKFGMRPSAVRQ</sequence>
<dbReference type="OrthoDB" id="799767at2"/>
<evidence type="ECO:0000256" key="1">
    <source>
        <dbReference type="ARBA" id="ARBA00023015"/>
    </source>
</evidence>
<dbReference type="SMART" id="SM00342">
    <property type="entry name" value="HTH_ARAC"/>
    <property type="match status" value="1"/>
</dbReference>
<dbReference type="InterPro" id="IPR053142">
    <property type="entry name" value="PchR_regulatory_protein"/>
</dbReference>
<protein>
    <submittedName>
        <fullName evidence="4">AraC family transcriptional regulator</fullName>
    </submittedName>
</protein>
<comment type="caution">
    <text evidence="4">The sequence shown here is derived from an EMBL/GenBank/DDBJ whole genome shotgun (WGS) entry which is preliminary data.</text>
</comment>
<dbReference type="GO" id="GO:0003700">
    <property type="term" value="F:DNA-binding transcription factor activity"/>
    <property type="evidence" value="ECO:0007669"/>
    <property type="project" value="InterPro"/>
</dbReference>
<dbReference type="Gene3D" id="1.10.10.60">
    <property type="entry name" value="Homeodomain-like"/>
    <property type="match status" value="2"/>
</dbReference>
<feature type="domain" description="HTH araC/xylS-type" evidence="3">
    <location>
        <begin position="188"/>
        <end position="285"/>
    </location>
</feature>
<dbReference type="SUPFAM" id="SSF46689">
    <property type="entry name" value="Homeodomain-like"/>
    <property type="match status" value="2"/>
</dbReference>
<dbReference type="PANTHER" id="PTHR47893">
    <property type="entry name" value="REGULATORY PROTEIN PCHR"/>
    <property type="match status" value="1"/>
</dbReference>
<evidence type="ECO:0000313" key="5">
    <source>
        <dbReference type="Proteomes" id="UP000251889"/>
    </source>
</evidence>
<dbReference type="AlphaFoldDB" id="A0A364Y7P4"/>
<proteinExistence type="predicted"/>